<protein>
    <submittedName>
        <fullName evidence="2">Uncharacterized protein</fullName>
    </submittedName>
</protein>
<keyword evidence="3" id="KW-1185">Reference proteome</keyword>
<evidence type="ECO:0000256" key="1">
    <source>
        <dbReference type="SAM" id="MobiDB-lite"/>
    </source>
</evidence>
<dbReference type="Proteomes" id="UP001320420">
    <property type="component" value="Unassembled WGS sequence"/>
</dbReference>
<evidence type="ECO:0000313" key="3">
    <source>
        <dbReference type="Proteomes" id="UP001320420"/>
    </source>
</evidence>
<organism evidence="2 3">
    <name type="scientific">Diatrype stigma</name>
    <dbReference type="NCBI Taxonomy" id="117547"/>
    <lineage>
        <taxon>Eukaryota</taxon>
        <taxon>Fungi</taxon>
        <taxon>Dikarya</taxon>
        <taxon>Ascomycota</taxon>
        <taxon>Pezizomycotina</taxon>
        <taxon>Sordariomycetes</taxon>
        <taxon>Xylariomycetidae</taxon>
        <taxon>Xylariales</taxon>
        <taxon>Diatrypaceae</taxon>
        <taxon>Diatrype</taxon>
    </lineage>
</organism>
<sequence>MTPEELLDLITEDEITTEGTVGRNFHNFHEERQRYREHIARRYARRGNHAYIRVARIRDQIMRRQIKRRGIQSPPMDNELDCMLEPVVSGDDDPRPEDLPLGLHIGG</sequence>
<name>A0AAN9V002_9PEZI</name>
<dbReference type="AlphaFoldDB" id="A0AAN9V002"/>
<accession>A0AAN9V002</accession>
<reference evidence="2 3" key="1">
    <citation type="submission" date="2024-02" db="EMBL/GenBank/DDBJ databases">
        <title>De novo assembly and annotation of 12 fungi associated with fruit tree decline syndrome in Ontario, Canada.</title>
        <authorList>
            <person name="Sulman M."/>
            <person name="Ellouze W."/>
            <person name="Ilyukhin E."/>
        </authorList>
    </citation>
    <scope>NUCLEOTIDE SEQUENCE [LARGE SCALE GENOMIC DNA]</scope>
    <source>
        <strain evidence="2 3">M11/M66-122</strain>
    </source>
</reference>
<feature type="region of interest" description="Disordered" evidence="1">
    <location>
        <begin position="87"/>
        <end position="107"/>
    </location>
</feature>
<proteinExistence type="predicted"/>
<evidence type="ECO:0000313" key="2">
    <source>
        <dbReference type="EMBL" id="KAK7756492.1"/>
    </source>
</evidence>
<comment type="caution">
    <text evidence="2">The sequence shown here is derived from an EMBL/GenBank/DDBJ whole genome shotgun (WGS) entry which is preliminary data.</text>
</comment>
<dbReference type="EMBL" id="JAKJXP020000006">
    <property type="protein sequence ID" value="KAK7756492.1"/>
    <property type="molecule type" value="Genomic_DNA"/>
</dbReference>
<gene>
    <name evidence="2" type="ORF">SLS62_001326</name>
</gene>